<dbReference type="SUPFAM" id="SSF54654">
    <property type="entry name" value="CI-2 family of serine protease inhibitors"/>
    <property type="match status" value="1"/>
</dbReference>
<evidence type="ECO:0000313" key="5">
    <source>
        <dbReference type="Proteomes" id="UP000631114"/>
    </source>
</evidence>
<evidence type="ECO:0000256" key="1">
    <source>
        <dbReference type="ARBA" id="ARBA00008210"/>
    </source>
</evidence>
<dbReference type="OrthoDB" id="10013825at2759"/>
<gene>
    <name evidence="4" type="ORF">IFM89_012115</name>
</gene>
<protein>
    <submittedName>
        <fullName evidence="4">Uncharacterized protein</fullName>
    </submittedName>
</protein>
<keyword evidence="3" id="KW-0722">Serine protease inhibitor</keyword>
<dbReference type="Proteomes" id="UP000631114">
    <property type="component" value="Unassembled WGS sequence"/>
</dbReference>
<reference evidence="4 5" key="1">
    <citation type="submission" date="2020-10" db="EMBL/GenBank/DDBJ databases">
        <title>The Coptis chinensis genome and diversification of protoberbering-type alkaloids.</title>
        <authorList>
            <person name="Wang B."/>
            <person name="Shu S."/>
            <person name="Song C."/>
            <person name="Liu Y."/>
        </authorList>
    </citation>
    <scope>NUCLEOTIDE SEQUENCE [LARGE SCALE GENOMIC DNA]</scope>
    <source>
        <strain evidence="4">HL-2020</strain>
        <tissue evidence="4">Leaf</tissue>
    </source>
</reference>
<dbReference type="PRINTS" id="PR00292">
    <property type="entry name" value="POTATOINHBTR"/>
</dbReference>
<dbReference type="PANTHER" id="PTHR33091:SF73">
    <property type="entry name" value="INHIBITOR OF TRYPSIN AND HAGEMAN FACTOR-LIKE"/>
    <property type="match status" value="1"/>
</dbReference>
<dbReference type="Pfam" id="PF00280">
    <property type="entry name" value="potato_inhibit"/>
    <property type="match status" value="1"/>
</dbReference>
<comment type="caution">
    <text evidence="4">The sequence shown here is derived from an EMBL/GenBank/DDBJ whole genome shotgun (WGS) entry which is preliminary data.</text>
</comment>
<proteinExistence type="inferred from homology"/>
<dbReference type="GO" id="GO:0009611">
    <property type="term" value="P:response to wounding"/>
    <property type="evidence" value="ECO:0007669"/>
    <property type="project" value="InterPro"/>
</dbReference>
<dbReference type="GO" id="GO:0004867">
    <property type="term" value="F:serine-type endopeptidase inhibitor activity"/>
    <property type="evidence" value="ECO:0007669"/>
    <property type="project" value="UniProtKB-KW"/>
</dbReference>
<dbReference type="PANTHER" id="PTHR33091">
    <property type="entry name" value="PROTEIN, PUTATIVE, EXPRESSED-RELATED"/>
    <property type="match status" value="1"/>
</dbReference>
<comment type="similarity">
    <text evidence="1">Belongs to the protease inhibitor I13 (potato type I serine protease inhibitor) family.</text>
</comment>
<sequence length="70" mass="7637">MASGCMRKGMWLELIGSDGNIAKATIERQNPLVIAIVLLEGTPVSRDFKCNRVIIWVNTLGKVTRVPVVG</sequence>
<dbReference type="Gene3D" id="3.30.10.10">
    <property type="entry name" value="Trypsin Inhibitor V, subunit A"/>
    <property type="match status" value="1"/>
</dbReference>
<evidence type="ECO:0000256" key="2">
    <source>
        <dbReference type="ARBA" id="ARBA00022690"/>
    </source>
</evidence>
<dbReference type="InterPro" id="IPR000864">
    <property type="entry name" value="Prot_inh_pot1"/>
</dbReference>
<evidence type="ECO:0000256" key="3">
    <source>
        <dbReference type="ARBA" id="ARBA00022900"/>
    </source>
</evidence>
<dbReference type="EMBL" id="JADFTS010000004">
    <property type="protein sequence ID" value="KAF9608947.1"/>
    <property type="molecule type" value="Genomic_DNA"/>
</dbReference>
<keyword evidence="2" id="KW-0646">Protease inhibitor</keyword>
<accession>A0A835LXS4</accession>
<name>A0A835LXS4_9MAGN</name>
<dbReference type="AlphaFoldDB" id="A0A835LXS4"/>
<evidence type="ECO:0000313" key="4">
    <source>
        <dbReference type="EMBL" id="KAF9608947.1"/>
    </source>
</evidence>
<dbReference type="InterPro" id="IPR036354">
    <property type="entry name" value="Prot_inh_pot1_sf"/>
</dbReference>
<keyword evidence="5" id="KW-1185">Reference proteome</keyword>
<organism evidence="4 5">
    <name type="scientific">Coptis chinensis</name>
    <dbReference type="NCBI Taxonomy" id="261450"/>
    <lineage>
        <taxon>Eukaryota</taxon>
        <taxon>Viridiplantae</taxon>
        <taxon>Streptophyta</taxon>
        <taxon>Embryophyta</taxon>
        <taxon>Tracheophyta</taxon>
        <taxon>Spermatophyta</taxon>
        <taxon>Magnoliopsida</taxon>
        <taxon>Ranunculales</taxon>
        <taxon>Ranunculaceae</taxon>
        <taxon>Coptidoideae</taxon>
        <taxon>Coptis</taxon>
    </lineage>
</organism>